<protein>
    <submittedName>
        <fullName evidence="1">Uncharacterized protein</fullName>
    </submittedName>
</protein>
<comment type="caution">
    <text evidence="1">The sequence shown here is derived from an EMBL/GenBank/DDBJ whole genome shotgun (WGS) entry which is preliminary data.</text>
</comment>
<evidence type="ECO:0000313" key="1">
    <source>
        <dbReference type="EMBL" id="KAH6922051.1"/>
    </source>
</evidence>
<reference evidence="1" key="1">
    <citation type="submission" date="2020-05" db="EMBL/GenBank/DDBJ databases">
        <title>Large-scale comparative analyses of tick genomes elucidate their genetic diversity and vector capacities.</title>
        <authorList>
            <person name="Jia N."/>
            <person name="Wang J."/>
            <person name="Shi W."/>
            <person name="Du L."/>
            <person name="Sun Y."/>
            <person name="Zhan W."/>
            <person name="Jiang J."/>
            <person name="Wang Q."/>
            <person name="Zhang B."/>
            <person name="Ji P."/>
            <person name="Sakyi L.B."/>
            <person name="Cui X."/>
            <person name="Yuan T."/>
            <person name="Jiang B."/>
            <person name="Yang W."/>
            <person name="Lam T.T.-Y."/>
            <person name="Chang Q."/>
            <person name="Ding S."/>
            <person name="Wang X."/>
            <person name="Zhu J."/>
            <person name="Ruan X."/>
            <person name="Zhao L."/>
            <person name="Wei J."/>
            <person name="Que T."/>
            <person name="Du C."/>
            <person name="Cheng J."/>
            <person name="Dai P."/>
            <person name="Han X."/>
            <person name="Huang E."/>
            <person name="Gao Y."/>
            <person name="Liu J."/>
            <person name="Shao H."/>
            <person name="Ye R."/>
            <person name="Li L."/>
            <person name="Wei W."/>
            <person name="Wang X."/>
            <person name="Wang C."/>
            <person name="Yang T."/>
            <person name="Huo Q."/>
            <person name="Li W."/>
            <person name="Guo W."/>
            <person name="Chen H."/>
            <person name="Zhou L."/>
            <person name="Ni X."/>
            <person name="Tian J."/>
            <person name="Zhou Y."/>
            <person name="Sheng Y."/>
            <person name="Liu T."/>
            <person name="Pan Y."/>
            <person name="Xia L."/>
            <person name="Li J."/>
            <person name="Zhao F."/>
            <person name="Cao W."/>
        </authorList>
    </citation>
    <scope>NUCLEOTIDE SEQUENCE</scope>
    <source>
        <strain evidence="1">Hyas-2018</strain>
    </source>
</reference>
<proteinExistence type="predicted"/>
<dbReference type="EMBL" id="CM023489">
    <property type="protein sequence ID" value="KAH6922051.1"/>
    <property type="molecule type" value="Genomic_DNA"/>
</dbReference>
<organism evidence="1 2">
    <name type="scientific">Hyalomma asiaticum</name>
    <name type="common">Tick</name>
    <dbReference type="NCBI Taxonomy" id="266040"/>
    <lineage>
        <taxon>Eukaryota</taxon>
        <taxon>Metazoa</taxon>
        <taxon>Ecdysozoa</taxon>
        <taxon>Arthropoda</taxon>
        <taxon>Chelicerata</taxon>
        <taxon>Arachnida</taxon>
        <taxon>Acari</taxon>
        <taxon>Parasitiformes</taxon>
        <taxon>Ixodida</taxon>
        <taxon>Ixodoidea</taxon>
        <taxon>Ixodidae</taxon>
        <taxon>Hyalomminae</taxon>
        <taxon>Hyalomma</taxon>
    </lineage>
</organism>
<sequence length="90" mass="9763">MDGFQPYAGIVQELRAAEHCSPCEKRATARMNSATQPGERHRRVGERAPSSRLSGLDAAPARGMRTCCGGKSGDFMVVEAWAAFRSHTEP</sequence>
<dbReference type="Proteomes" id="UP000821845">
    <property type="component" value="Chromosome 9"/>
</dbReference>
<accession>A0ACB7RHV0</accession>
<evidence type="ECO:0000313" key="2">
    <source>
        <dbReference type="Proteomes" id="UP000821845"/>
    </source>
</evidence>
<keyword evidence="2" id="KW-1185">Reference proteome</keyword>
<gene>
    <name evidence="1" type="ORF">HPB50_008385</name>
</gene>
<name>A0ACB7RHV0_HYAAI</name>